<feature type="region of interest" description="Disordered" evidence="4">
    <location>
        <begin position="144"/>
        <end position="165"/>
    </location>
</feature>
<dbReference type="SMART" id="SM00360">
    <property type="entry name" value="RRM"/>
    <property type="match status" value="1"/>
</dbReference>
<dbReference type="PANTHER" id="PTHR48025:SF1">
    <property type="entry name" value="RRM DOMAIN-CONTAINING PROTEIN"/>
    <property type="match status" value="1"/>
</dbReference>
<dbReference type="SUPFAM" id="SSF54928">
    <property type="entry name" value="RNA-binding domain, RBD"/>
    <property type="match status" value="1"/>
</dbReference>
<dbReference type="EMBL" id="HBGJ01029852">
    <property type="protein sequence ID" value="CAD9260475.1"/>
    <property type="molecule type" value="Transcribed_RNA"/>
</dbReference>
<feature type="region of interest" description="Disordered" evidence="4">
    <location>
        <begin position="457"/>
        <end position="518"/>
    </location>
</feature>
<dbReference type="PANTHER" id="PTHR48025">
    <property type="entry name" value="OS02G0815200 PROTEIN"/>
    <property type="match status" value="1"/>
</dbReference>
<feature type="region of interest" description="Disordered" evidence="4">
    <location>
        <begin position="373"/>
        <end position="442"/>
    </location>
</feature>
<dbReference type="GO" id="GO:0005737">
    <property type="term" value="C:cytoplasm"/>
    <property type="evidence" value="ECO:0007669"/>
    <property type="project" value="UniProtKB-ARBA"/>
</dbReference>
<evidence type="ECO:0000313" key="6">
    <source>
        <dbReference type="EMBL" id="CAD9260475.1"/>
    </source>
</evidence>
<dbReference type="GO" id="GO:0005634">
    <property type="term" value="C:nucleus"/>
    <property type="evidence" value="ECO:0007669"/>
    <property type="project" value="TreeGrafter"/>
</dbReference>
<evidence type="ECO:0000256" key="2">
    <source>
        <dbReference type="ARBA" id="ARBA00022884"/>
    </source>
</evidence>
<feature type="domain" description="RRM" evidence="5">
    <location>
        <begin position="68"/>
        <end position="146"/>
    </location>
</feature>
<feature type="compositionally biased region" description="Low complexity" evidence="4">
    <location>
        <begin position="460"/>
        <end position="490"/>
    </location>
</feature>
<accession>A0A7S1U8K7</accession>
<dbReference type="GO" id="GO:0009967">
    <property type="term" value="P:positive regulation of signal transduction"/>
    <property type="evidence" value="ECO:0007669"/>
    <property type="project" value="UniProtKB-ARBA"/>
</dbReference>
<reference evidence="6" key="1">
    <citation type="submission" date="2021-01" db="EMBL/GenBank/DDBJ databases">
        <authorList>
            <person name="Corre E."/>
            <person name="Pelletier E."/>
            <person name="Niang G."/>
            <person name="Scheremetjew M."/>
            <person name="Finn R."/>
            <person name="Kale V."/>
            <person name="Holt S."/>
            <person name="Cochrane G."/>
            <person name="Meng A."/>
            <person name="Brown T."/>
            <person name="Cohen L."/>
        </authorList>
    </citation>
    <scope>NUCLEOTIDE SEQUENCE</scope>
    <source>
        <strain evidence="6">CCMP2877</strain>
    </source>
</reference>
<dbReference type="InterPro" id="IPR035979">
    <property type="entry name" value="RBD_domain_sf"/>
</dbReference>
<dbReference type="InterPro" id="IPR050502">
    <property type="entry name" value="Euk_RNA-bind_prot"/>
</dbReference>
<sequence length="518" mass="53313">MTMLAGAGSDPMSAAAAAAAAYINPQGMLVDAGMQPYAPQHARGMHVPVVDPGPPIKVRDVDRGPEGCNLFIFHVPNDLTNIALYRLFAPFGPMLSARIMVDKRTGCSRGFGFVSYENHESAANAIKCMNGFQLGHKRLKVELKKEKASRGDRSHSHHGPQDDTPYMGHNAPMANGYVPGGNPQGNIMQASQYTPGADGQRMPMHGLYMHGANRPGTQGRDGMRPGMHGGHAMGMGMVDENGYYPQHVDLAQKGYAPAPMATGIMPGKMAYPAEGMPGVGPENANMWPVDSAGNPIAPGMAAGGVGLVMDEHAQGMIPLALGDPSMMQGAVLDINQINQMNQYNLGVAAANGGVPPHLVNAAQMRQYPNVIPQGRPAVIPPNAGKPEKGAAEARAPATNKAGEAVKAGAPRAESQSTESSSAGTVSPPSQAAGSLQPASLSAESAAAGTGNIRQIWTQKAPRNGAAGAAAAGAPAVAAAAPPTAEGGAPADSAAKRSAGADKDPTKDIEQLVEKNLRI</sequence>
<keyword evidence="2 3" id="KW-0694">RNA-binding</keyword>
<protein>
    <recommendedName>
        <fullName evidence="5">RRM domain-containing protein</fullName>
    </recommendedName>
</protein>
<dbReference type="InterPro" id="IPR012677">
    <property type="entry name" value="Nucleotide-bd_a/b_plait_sf"/>
</dbReference>
<feature type="compositionally biased region" description="Basic and acidic residues" evidence="4">
    <location>
        <begin position="144"/>
        <end position="154"/>
    </location>
</feature>
<dbReference type="PROSITE" id="PS50102">
    <property type="entry name" value="RRM"/>
    <property type="match status" value="1"/>
</dbReference>
<dbReference type="GO" id="GO:0010629">
    <property type="term" value="P:negative regulation of gene expression"/>
    <property type="evidence" value="ECO:0007669"/>
    <property type="project" value="UniProtKB-ARBA"/>
</dbReference>
<proteinExistence type="predicted"/>
<dbReference type="Gene3D" id="3.30.70.330">
    <property type="match status" value="1"/>
</dbReference>
<dbReference type="AlphaFoldDB" id="A0A7S1U8K7"/>
<evidence type="ECO:0000259" key="5">
    <source>
        <dbReference type="PROSITE" id="PS50102"/>
    </source>
</evidence>
<dbReference type="GO" id="GO:0003729">
    <property type="term" value="F:mRNA binding"/>
    <property type="evidence" value="ECO:0007669"/>
    <property type="project" value="TreeGrafter"/>
</dbReference>
<feature type="compositionally biased region" description="Polar residues" evidence="4">
    <location>
        <begin position="413"/>
        <end position="442"/>
    </location>
</feature>
<gene>
    <name evidence="6" type="ORF">PPAR1163_LOCUS18853</name>
</gene>
<name>A0A7S1U8K7_9STRA</name>
<evidence type="ECO:0000256" key="4">
    <source>
        <dbReference type="SAM" id="MobiDB-lite"/>
    </source>
</evidence>
<dbReference type="FunFam" id="3.30.70.330:FF:000383">
    <property type="entry name" value="Sex lethal, isoform D"/>
    <property type="match status" value="1"/>
</dbReference>
<feature type="compositionally biased region" description="Basic and acidic residues" evidence="4">
    <location>
        <begin position="498"/>
        <end position="518"/>
    </location>
</feature>
<keyword evidence="1" id="KW-0677">Repeat</keyword>
<dbReference type="Pfam" id="PF00076">
    <property type="entry name" value="RRM_1"/>
    <property type="match status" value="1"/>
</dbReference>
<dbReference type="CDD" id="cd12362">
    <property type="entry name" value="RRM3_CELF1-6"/>
    <property type="match status" value="1"/>
</dbReference>
<evidence type="ECO:0000256" key="3">
    <source>
        <dbReference type="PROSITE-ProRule" id="PRU00176"/>
    </source>
</evidence>
<evidence type="ECO:0000256" key="1">
    <source>
        <dbReference type="ARBA" id="ARBA00022737"/>
    </source>
</evidence>
<organism evidence="6">
    <name type="scientific">Phaeomonas parva</name>
    <dbReference type="NCBI Taxonomy" id="124430"/>
    <lineage>
        <taxon>Eukaryota</taxon>
        <taxon>Sar</taxon>
        <taxon>Stramenopiles</taxon>
        <taxon>Ochrophyta</taxon>
        <taxon>Pinguiophyceae</taxon>
        <taxon>Pinguiochrysidales</taxon>
        <taxon>Pinguiochrysidaceae</taxon>
        <taxon>Phaeomonas</taxon>
    </lineage>
</organism>
<dbReference type="InterPro" id="IPR000504">
    <property type="entry name" value="RRM_dom"/>
</dbReference>